<proteinExistence type="predicted"/>
<evidence type="ECO:0000313" key="3">
    <source>
        <dbReference type="Proteomes" id="UP000829685"/>
    </source>
</evidence>
<dbReference type="Pfam" id="PF04177">
    <property type="entry name" value="TAP42"/>
    <property type="match status" value="1"/>
</dbReference>
<dbReference type="GO" id="GO:0051721">
    <property type="term" value="F:protein phosphatase 2A binding"/>
    <property type="evidence" value="ECO:0007669"/>
    <property type="project" value="TreeGrafter"/>
</dbReference>
<feature type="compositionally biased region" description="Basic and acidic residues" evidence="1">
    <location>
        <begin position="329"/>
        <end position="343"/>
    </location>
</feature>
<feature type="region of interest" description="Disordered" evidence="1">
    <location>
        <begin position="310"/>
        <end position="360"/>
    </location>
</feature>
<dbReference type="InterPro" id="IPR007304">
    <property type="entry name" value="TAP46-like"/>
</dbReference>
<protein>
    <recommendedName>
        <fullName evidence="4">TAP42-like protein</fullName>
    </recommendedName>
</protein>
<dbReference type="GO" id="GO:0009966">
    <property type="term" value="P:regulation of signal transduction"/>
    <property type="evidence" value="ECO:0007669"/>
    <property type="project" value="InterPro"/>
</dbReference>
<evidence type="ECO:0000313" key="2">
    <source>
        <dbReference type="EMBL" id="KAI1881336.1"/>
    </source>
</evidence>
<reference evidence="2" key="1">
    <citation type="submission" date="2021-03" db="EMBL/GenBank/DDBJ databases">
        <title>Revisited historic fungal species revealed as producer of novel bioactive compounds through whole genome sequencing and comparative genomics.</title>
        <authorList>
            <person name="Vignolle G.A."/>
            <person name="Hochenegger N."/>
            <person name="Mach R.L."/>
            <person name="Mach-Aigner A.R."/>
            <person name="Javad Rahimi M."/>
            <person name="Salim K.A."/>
            <person name="Chan C.M."/>
            <person name="Lim L.B.L."/>
            <person name="Cai F."/>
            <person name="Druzhinina I.S."/>
            <person name="U'Ren J.M."/>
            <person name="Derntl C."/>
        </authorList>
    </citation>
    <scope>NUCLEOTIDE SEQUENCE</scope>
    <source>
        <strain evidence="2">TUCIM 5799</strain>
    </source>
</reference>
<dbReference type="AlphaFoldDB" id="A0A9P9WY24"/>
<keyword evidence="3" id="KW-1185">Reference proteome</keyword>
<name>A0A9P9WY24_9PEZI</name>
<accession>A0A9P9WY24</accession>
<dbReference type="InterPro" id="IPR038511">
    <property type="entry name" value="TAP42/TAP46-like_sf"/>
</dbReference>
<dbReference type="PANTHER" id="PTHR10933:SF9">
    <property type="entry name" value="IMMUNOGLOBULIN-BINDING PROTEIN 1"/>
    <property type="match status" value="1"/>
</dbReference>
<dbReference type="GO" id="GO:0005829">
    <property type="term" value="C:cytosol"/>
    <property type="evidence" value="ECO:0007669"/>
    <property type="project" value="TreeGrafter"/>
</dbReference>
<evidence type="ECO:0008006" key="4">
    <source>
        <dbReference type="Google" id="ProtNLM"/>
    </source>
</evidence>
<dbReference type="PANTHER" id="PTHR10933">
    <property type="entry name" value="IMMUNOGLOBULIN-BINDING PROTEIN 1"/>
    <property type="match status" value="1"/>
</dbReference>
<dbReference type="EMBL" id="JAFIMR010000001">
    <property type="protein sequence ID" value="KAI1881336.1"/>
    <property type="molecule type" value="Genomic_DNA"/>
</dbReference>
<comment type="caution">
    <text evidence="2">The sequence shown here is derived from an EMBL/GenBank/DDBJ whole genome shotgun (WGS) entry which is preliminary data.</text>
</comment>
<dbReference type="Gene3D" id="1.25.40.540">
    <property type="entry name" value="TAP42-like family"/>
    <property type="match status" value="1"/>
</dbReference>
<gene>
    <name evidence="2" type="ORF">JX265_000162</name>
</gene>
<dbReference type="GO" id="GO:0035303">
    <property type="term" value="P:regulation of dephosphorylation"/>
    <property type="evidence" value="ECO:0007669"/>
    <property type="project" value="TreeGrafter"/>
</dbReference>
<dbReference type="Proteomes" id="UP000829685">
    <property type="component" value="Unassembled WGS sequence"/>
</dbReference>
<evidence type="ECO:0000256" key="1">
    <source>
        <dbReference type="SAM" id="MobiDB-lite"/>
    </source>
</evidence>
<sequence>MGEPRTLKTVFEGAEKKRLALEGTFEASSLTFREDLSFALKSYEECLKIISNVSLFSENEGPEDINTTDLPYLLVSYRIAELLQKISVTSPLERKLALKTTRDAYERFLYLLDNYTLLSKPDRKLWDTYNEDPEAFSTISTKDPAARRNAKIANFQQEKELKQKLAYMRSTPRYLENGGDEEAVRELHLANVAYCAHMAFQGLEHINREMEMLAQAPVPLMPTTTTVQEDERRRLSPTEDGYTERLDRPLHRLGSVLNGPLLSREGKPLRPFTLTSNRQDLQKGVFRPGHNLPTMSIDEYLEEERRRGGIIEGGGEASGRQATPDEDNYEKADAETMKARDWDEFVEANPKGAGNTLNRG</sequence>
<dbReference type="OrthoDB" id="10261753at2759"/>
<organism evidence="2 3">
    <name type="scientific">Neoarthrinium moseri</name>
    <dbReference type="NCBI Taxonomy" id="1658444"/>
    <lineage>
        <taxon>Eukaryota</taxon>
        <taxon>Fungi</taxon>
        <taxon>Dikarya</taxon>
        <taxon>Ascomycota</taxon>
        <taxon>Pezizomycotina</taxon>
        <taxon>Sordariomycetes</taxon>
        <taxon>Xylariomycetidae</taxon>
        <taxon>Amphisphaeriales</taxon>
        <taxon>Apiosporaceae</taxon>
        <taxon>Neoarthrinium</taxon>
    </lineage>
</organism>